<dbReference type="InterPro" id="IPR041698">
    <property type="entry name" value="Methyltransf_25"/>
</dbReference>
<dbReference type="AlphaFoldDB" id="A0A7U4LEN8"/>
<sequence>MPDSNKMFLDMFSDRERIAHYADGPRRFTPGLDAVHRMTMLLLAEHAPADAHVLVLGAGGGLELKALAQMQAGWRFTGVDPAGPMLDLARETMGEDADRAELIEGYIDAAPAGPFDAATCLLTLHFLDRDERVRTLSEMHRRMKPGAPLVVVHSSFPQDEPARGRWLARYAAYAVASGADPAQTEQARAAVAASLALLTPEQDEACLRDAGFVEVEQFYAAFTWRGWVSRA</sequence>
<dbReference type="RefSeq" id="WP_044330791.1">
    <property type="nucleotide sequence ID" value="NZ_CP010836.1"/>
</dbReference>
<accession>A0A7U4LEN8</accession>
<gene>
    <name evidence="2" type="ORF">TS85_04910</name>
</gene>
<dbReference type="Proteomes" id="UP000032300">
    <property type="component" value="Chromosome"/>
</dbReference>
<dbReference type="PANTHER" id="PTHR43464">
    <property type="entry name" value="METHYLTRANSFERASE"/>
    <property type="match status" value="1"/>
</dbReference>
<keyword evidence="2" id="KW-0808">Transferase</keyword>
<evidence type="ECO:0000259" key="1">
    <source>
        <dbReference type="Pfam" id="PF13649"/>
    </source>
</evidence>
<proteinExistence type="predicted"/>
<dbReference type="InterPro" id="IPR029063">
    <property type="entry name" value="SAM-dependent_MTases_sf"/>
</dbReference>
<dbReference type="EMBL" id="CP010836">
    <property type="protein sequence ID" value="AJP71279.1"/>
    <property type="molecule type" value="Genomic_DNA"/>
</dbReference>
<protein>
    <submittedName>
        <fullName evidence="2">Methyltransferase</fullName>
    </submittedName>
</protein>
<evidence type="ECO:0000313" key="2">
    <source>
        <dbReference type="EMBL" id="AJP71279.1"/>
    </source>
</evidence>
<reference evidence="2 3" key="1">
    <citation type="journal article" date="2015" name="Int. J. Syst. Evol. Microbiol.">
        <title>Sphingomonas hengshuiensis sp. nov., isolated from lake wetland.</title>
        <authorList>
            <person name="Wei S."/>
            <person name="Wang T."/>
            <person name="Liu H."/>
            <person name="Zhang C."/>
            <person name="Guo J."/>
            <person name="Wang Q."/>
            <person name="Liang K."/>
            <person name="Zhang Z."/>
        </authorList>
    </citation>
    <scope>NUCLEOTIDE SEQUENCE [LARGE SCALE GENOMIC DNA]</scope>
    <source>
        <strain evidence="2 3">WHSC-8</strain>
    </source>
</reference>
<dbReference type="CDD" id="cd02440">
    <property type="entry name" value="AdoMet_MTases"/>
    <property type="match status" value="1"/>
</dbReference>
<dbReference type="SUPFAM" id="SSF53335">
    <property type="entry name" value="S-adenosyl-L-methionine-dependent methyltransferases"/>
    <property type="match status" value="1"/>
</dbReference>
<feature type="domain" description="Methyltransferase" evidence="1">
    <location>
        <begin position="53"/>
        <end position="146"/>
    </location>
</feature>
<dbReference type="KEGG" id="sphi:TS85_04910"/>
<name>A0A7U4LEN8_9SPHN</name>
<dbReference type="Pfam" id="PF13649">
    <property type="entry name" value="Methyltransf_25"/>
    <property type="match status" value="1"/>
</dbReference>
<keyword evidence="2" id="KW-0489">Methyltransferase</keyword>
<dbReference type="PANTHER" id="PTHR43464:SF58">
    <property type="entry name" value="BLR7975 PROTEIN"/>
    <property type="match status" value="1"/>
</dbReference>
<dbReference type="GO" id="GO:0032259">
    <property type="term" value="P:methylation"/>
    <property type="evidence" value="ECO:0007669"/>
    <property type="project" value="UniProtKB-KW"/>
</dbReference>
<dbReference type="OrthoDB" id="213472at2"/>
<keyword evidence="3" id="KW-1185">Reference proteome</keyword>
<evidence type="ECO:0000313" key="3">
    <source>
        <dbReference type="Proteomes" id="UP000032300"/>
    </source>
</evidence>
<dbReference type="Gene3D" id="3.40.50.150">
    <property type="entry name" value="Vaccinia Virus protein VP39"/>
    <property type="match status" value="1"/>
</dbReference>
<reference evidence="2 3" key="2">
    <citation type="submission" date="2015-02" db="EMBL/GenBank/DDBJ databases">
        <title>The complete genome of Sphingomonas hengshuiensis sp. WHSC-8 isolated from soil of Hengshui Lake.</title>
        <authorList>
            <person name="Wei S."/>
            <person name="Guo J."/>
            <person name="Su C."/>
            <person name="Wu R."/>
            <person name="Zhang Z."/>
            <person name="Liang K."/>
            <person name="Li H."/>
            <person name="Wang T."/>
            <person name="Liu H."/>
            <person name="Zhang C."/>
            <person name="Li Z."/>
            <person name="Wang Q."/>
            <person name="Meng J."/>
        </authorList>
    </citation>
    <scope>NUCLEOTIDE SEQUENCE [LARGE SCALE GENOMIC DNA]</scope>
    <source>
        <strain evidence="2 3">WHSC-8</strain>
    </source>
</reference>
<dbReference type="GO" id="GO:0008168">
    <property type="term" value="F:methyltransferase activity"/>
    <property type="evidence" value="ECO:0007669"/>
    <property type="project" value="UniProtKB-KW"/>
</dbReference>
<organism evidence="2 3">
    <name type="scientific">Sphingomonas hengshuiensis</name>
    <dbReference type="NCBI Taxonomy" id="1609977"/>
    <lineage>
        <taxon>Bacteria</taxon>
        <taxon>Pseudomonadati</taxon>
        <taxon>Pseudomonadota</taxon>
        <taxon>Alphaproteobacteria</taxon>
        <taxon>Sphingomonadales</taxon>
        <taxon>Sphingomonadaceae</taxon>
        <taxon>Sphingomonas</taxon>
    </lineage>
</organism>